<dbReference type="SMART" id="SM00852">
    <property type="entry name" value="MoCF_biosynth"/>
    <property type="match status" value="1"/>
</dbReference>
<dbReference type="AlphaFoldDB" id="A0A1I5RTG7"/>
<dbReference type="NCBIfam" id="TIGR00199">
    <property type="entry name" value="PncC_domain"/>
    <property type="match status" value="1"/>
</dbReference>
<dbReference type="SUPFAM" id="SSF53218">
    <property type="entry name" value="Molybdenum cofactor biosynthesis proteins"/>
    <property type="match status" value="1"/>
</dbReference>
<feature type="domain" description="MoaB/Mog" evidence="2">
    <location>
        <begin position="4"/>
        <end position="171"/>
    </location>
</feature>
<dbReference type="Gene3D" id="3.30.70.2860">
    <property type="match status" value="1"/>
</dbReference>
<organism evidence="3 4">
    <name type="scientific">Caldicoprobacter faecalis</name>
    <dbReference type="NCBI Taxonomy" id="937334"/>
    <lineage>
        <taxon>Bacteria</taxon>
        <taxon>Bacillati</taxon>
        <taxon>Bacillota</taxon>
        <taxon>Clostridia</taxon>
        <taxon>Caldicoprobacterales</taxon>
        <taxon>Caldicoprobacteraceae</taxon>
        <taxon>Caldicoprobacter</taxon>
    </lineage>
</organism>
<dbReference type="PANTHER" id="PTHR13939:SF0">
    <property type="entry name" value="NMN AMIDOHYDROLASE-LIKE PROTEIN YFAY"/>
    <property type="match status" value="1"/>
</dbReference>
<dbReference type="InterPro" id="IPR036425">
    <property type="entry name" value="MoaB/Mog-like_dom_sf"/>
</dbReference>
<dbReference type="PIRSF" id="PIRSF006728">
    <property type="entry name" value="CinA"/>
    <property type="match status" value="1"/>
</dbReference>
<proteinExistence type="inferred from homology"/>
<dbReference type="Pfam" id="PF02464">
    <property type="entry name" value="CinA"/>
    <property type="match status" value="1"/>
</dbReference>
<dbReference type="InterPro" id="IPR001453">
    <property type="entry name" value="MoaB/Mog_dom"/>
</dbReference>
<evidence type="ECO:0000259" key="2">
    <source>
        <dbReference type="SMART" id="SM00852"/>
    </source>
</evidence>
<dbReference type="STRING" id="937334.SAMN05444406_101108"/>
<dbReference type="EMBL" id="FOXR01000001">
    <property type="protein sequence ID" value="SFP61680.1"/>
    <property type="molecule type" value="Genomic_DNA"/>
</dbReference>
<evidence type="ECO:0000313" key="3">
    <source>
        <dbReference type="EMBL" id="SFP61680.1"/>
    </source>
</evidence>
<evidence type="ECO:0000256" key="1">
    <source>
        <dbReference type="HAMAP-Rule" id="MF_00226"/>
    </source>
</evidence>
<keyword evidence="4" id="KW-1185">Reference proteome</keyword>
<dbReference type="InterPro" id="IPR008135">
    <property type="entry name" value="Competence-induced_CinA"/>
</dbReference>
<reference evidence="3 4" key="1">
    <citation type="submission" date="2016-10" db="EMBL/GenBank/DDBJ databases">
        <authorList>
            <person name="de Groot N.N."/>
        </authorList>
    </citation>
    <scope>NUCLEOTIDE SEQUENCE [LARGE SCALE GENOMIC DNA]</scope>
    <source>
        <strain evidence="3 4">DSM 20678</strain>
    </source>
</reference>
<dbReference type="Gene3D" id="3.40.980.10">
    <property type="entry name" value="MoaB/Mog-like domain"/>
    <property type="match status" value="1"/>
</dbReference>
<dbReference type="SUPFAM" id="SSF142433">
    <property type="entry name" value="CinA-like"/>
    <property type="match status" value="1"/>
</dbReference>
<dbReference type="NCBIfam" id="TIGR00200">
    <property type="entry name" value="cinA_nterm"/>
    <property type="match status" value="1"/>
</dbReference>
<evidence type="ECO:0000313" key="4">
    <source>
        <dbReference type="Proteomes" id="UP000198577"/>
    </source>
</evidence>
<dbReference type="Gene3D" id="3.90.950.20">
    <property type="entry name" value="CinA-like"/>
    <property type="match status" value="1"/>
</dbReference>
<dbReference type="NCBIfam" id="TIGR00177">
    <property type="entry name" value="molyb_syn"/>
    <property type="match status" value="1"/>
</dbReference>
<dbReference type="InterPro" id="IPR008136">
    <property type="entry name" value="CinA_C"/>
</dbReference>
<dbReference type="HAMAP" id="MF_00226_B">
    <property type="entry name" value="CinA_B"/>
    <property type="match status" value="1"/>
</dbReference>
<dbReference type="RefSeq" id="WP_092281800.1">
    <property type="nucleotide sequence ID" value="NZ_FOXR01000001.1"/>
</dbReference>
<dbReference type="InterPro" id="IPR050101">
    <property type="entry name" value="CinA"/>
</dbReference>
<accession>A0A1I5RTG7</accession>
<gene>
    <name evidence="1" type="primary">cinA</name>
    <name evidence="3" type="ORF">SAMN05444406_101108</name>
</gene>
<comment type="similarity">
    <text evidence="1">Belongs to the CinA family.</text>
</comment>
<protein>
    <recommendedName>
        <fullName evidence="1">Putative competence-damage inducible protein</fullName>
    </recommendedName>
</protein>
<dbReference type="CDD" id="cd00885">
    <property type="entry name" value="cinA"/>
    <property type="match status" value="1"/>
</dbReference>
<dbReference type="OrthoDB" id="9801454at2"/>
<dbReference type="InterPro" id="IPR041424">
    <property type="entry name" value="CinA_KH"/>
</dbReference>
<dbReference type="Pfam" id="PF00994">
    <property type="entry name" value="MoCF_biosynth"/>
    <property type="match status" value="1"/>
</dbReference>
<name>A0A1I5RTG7_9FIRM</name>
<dbReference type="PANTHER" id="PTHR13939">
    <property type="entry name" value="NICOTINAMIDE-NUCLEOTIDE AMIDOHYDROLASE PNCC"/>
    <property type="match status" value="1"/>
</dbReference>
<dbReference type="NCBIfam" id="NF001813">
    <property type="entry name" value="PRK00549.1"/>
    <property type="match status" value="1"/>
</dbReference>
<dbReference type="InterPro" id="IPR036653">
    <property type="entry name" value="CinA-like_C"/>
</dbReference>
<dbReference type="Pfam" id="PF18146">
    <property type="entry name" value="CinA_KH"/>
    <property type="match status" value="1"/>
</dbReference>
<sequence>MDAEIIVVGSELLLGQIANTNAQYISHRLSSVGINVYYHTVVGDNRKRLLEALEIACKRADIIITTGGLGPTMDDLTKETVAEFLGLELVLHQPSAQAIREYFTRRGRTMSDNNLKQAMFPREAIILPNEVGTAPGAIIEKDGRTFIMLPGPPYEMQPMFENHVIPYLAQKGNEKIFSRVLRIYGIGESAVEEAIKDLLENQTNPTIAPLAAYGEVTLRLTVKCHRAQDPLELIKPVEDEIRRRLGRAVYGVDDDRLETVVARLLKEKGLTLAVAESCTGGLISNLLTDVPGISENLLETCVTYSNQAKINRLGVKPETLEAYGAVSPQTAQEMAEGILKTSGADIGLAVTGIAGPGGGSPEKPVGLVYIAIAMGGDVEVKRFHNQGDRKRIKFSTANTALDLLRRKLLEL</sequence>
<dbReference type="Proteomes" id="UP000198577">
    <property type="component" value="Unassembled WGS sequence"/>
</dbReference>